<dbReference type="InterPro" id="IPR003593">
    <property type="entry name" value="AAA+_ATPase"/>
</dbReference>
<evidence type="ECO:0000256" key="1">
    <source>
        <dbReference type="ARBA" id="ARBA00022737"/>
    </source>
</evidence>
<dbReference type="CDD" id="cd03221">
    <property type="entry name" value="ABCF_EF-3"/>
    <property type="match status" value="2"/>
</dbReference>
<dbReference type="GO" id="GO:0005524">
    <property type="term" value="F:ATP binding"/>
    <property type="evidence" value="ECO:0007669"/>
    <property type="project" value="UniProtKB-KW"/>
</dbReference>
<dbReference type="OrthoDB" id="9760950at2"/>
<keyword evidence="3 7" id="KW-0067">ATP-binding</keyword>
<evidence type="ECO:0000313" key="8">
    <source>
        <dbReference type="Proteomes" id="UP000012283"/>
    </source>
</evidence>
<comment type="caution">
    <text evidence="7">The sequence shown here is derived from an EMBL/GenBank/DDBJ whole genome shotgun (WGS) entry which is preliminary data.</text>
</comment>
<dbReference type="SMART" id="SM00382">
    <property type="entry name" value="AAA"/>
    <property type="match status" value="2"/>
</dbReference>
<dbReference type="InterPro" id="IPR037118">
    <property type="entry name" value="Val-tRNA_synth_C_sf"/>
</dbReference>
<dbReference type="PROSITE" id="PS50893">
    <property type="entry name" value="ABC_TRANSPORTER_2"/>
    <property type="match status" value="2"/>
</dbReference>
<feature type="domain" description="ABC transporter" evidence="6">
    <location>
        <begin position="320"/>
        <end position="538"/>
    </location>
</feature>
<dbReference type="FunFam" id="3.40.50.300:FF:000011">
    <property type="entry name" value="Putative ABC transporter ATP-binding component"/>
    <property type="match status" value="1"/>
</dbReference>
<dbReference type="PANTHER" id="PTHR42855:SF1">
    <property type="entry name" value="ABC TRANSPORTER DOMAIN-CONTAINING PROTEIN"/>
    <property type="match status" value="1"/>
</dbReference>
<evidence type="ECO:0000313" key="7">
    <source>
        <dbReference type="EMBL" id="ENH97684.1"/>
    </source>
</evidence>
<dbReference type="Pfam" id="PF12848">
    <property type="entry name" value="ABC_tran_Xtn"/>
    <property type="match status" value="1"/>
</dbReference>
<feature type="region of interest" description="Disordered" evidence="5">
    <location>
        <begin position="537"/>
        <end position="557"/>
    </location>
</feature>
<evidence type="ECO:0000259" key="6">
    <source>
        <dbReference type="PROSITE" id="PS50893"/>
    </source>
</evidence>
<gene>
    <name evidence="7" type="ORF">J416_03921</name>
</gene>
<dbReference type="InterPro" id="IPR032781">
    <property type="entry name" value="ABC_tran_Xtn"/>
</dbReference>
<dbReference type="SUPFAM" id="SSF52540">
    <property type="entry name" value="P-loop containing nucleoside triphosphate hydrolases"/>
    <property type="match status" value="2"/>
</dbReference>
<dbReference type="InterPro" id="IPR032524">
    <property type="entry name" value="ABC_tran_C"/>
</dbReference>
<dbReference type="eggNOG" id="COG0488">
    <property type="taxonomic scope" value="Bacteria"/>
</dbReference>
<dbReference type="FunFam" id="3.40.50.300:FF:000309">
    <property type="entry name" value="ABC transporter ATP-binding protein"/>
    <property type="match status" value="1"/>
</dbReference>
<dbReference type="Pfam" id="PF16326">
    <property type="entry name" value="ABC_tran_CTD"/>
    <property type="match status" value="1"/>
</dbReference>
<dbReference type="InterPro" id="IPR003439">
    <property type="entry name" value="ABC_transporter-like_ATP-bd"/>
</dbReference>
<dbReference type="AlphaFoldDB" id="N4WEK3"/>
<accession>N4WEK3</accession>
<evidence type="ECO:0000256" key="4">
    <source>
        <dbReference type="SAM" id="Coils"/>
    </source>
</evidence>
<dbReference type="PATRIC" id="fig|1308866.3.peg.794"/>
<feature type="compositionally biased region" description="Basic residues" evidence="5">
    <location>
        <begin position="547"/>
        <end position="556"/>
    </location>
</feature>
<dbReference type="GO" id="GO:0016887">
    <property type="term" value="F:ATP hydrolysis activity"/>
    <property type="evidence" value="ECO:0007669"/>
    <property type="project" value="InterPro"/>
</dbReference>
<dbReference type="Pfam" id="PF00005">
    <property type="entry name" value="ABC_tran"/>
    <property type="match status" value="2"/>
</dbReference>
<dbReference type="EMBL" id="APML01000016">
    <property type="protein sequence ID" value="ENH97684.1"/>
    <property type="molecule type" value="Genomic_DNA"/>
</dbReference>
<reference evidence="7 8" key="1">
    <citation type="submission" date="2013-03" db="EMBL/GenBank/DDBJ databases">
        <title>Draft genome sequence of Gracibacillus halophilus YIM-C55.5, a moderately halophilic and thermophilic organism from the Xiaochaidamu salt lake.</title>
        <authorList>
            <person name="Sugumar T."/>
            <person name="Polireddy D.R."/>
            <person name="Antony A."/>
            <person name="Madhava Y.R."/>
            <person name="Sivakumar N."/>
        </authorList>
    </citation>
    <scope>NUCLEOTIDE SEQUENCE [LARGE SCALE GENOMIC DNA]</scope>
    <source>
        <strain evidence="7 8">YIM-C55.5</strain>
    </source>
</reference>
<protein>
    <submittedName>
        <fullName evidence="7">ABC-type transport system ATP-binding protein</fullName>
    </submittedName>
</protein>
<proteinExistence type="predicted"/>
<sequence length="629" mass="72763">MRIRTLKVEHIDKTYGDKQLFMDLTFALTTEDRVGLIGVNGTGKSSLLKVLAGRDTVEKGSFDHPKDYHIEYLEQEPVLSEDTILDEIYYGATERMSLLRKYERTALALENQPENESLQEELIHLQEQMDQADAWDEMTRAKAILTQLGVPKLNQSVQSLSGGQKKRVAIAKALIQPADLLLLDEPTNHLDNDTIEWLEQYLPQYRGAILLVTHDRYFLNRITNRIFELDKGTLYTYEGNYETFLEQKAIRQEQEARAERKHQNMLKQEIAWLKSGVKARGTKQKARIDRVEAMKEKTFDTKEEHIDVPIGASRLGKKVIEVEGLRKSFDGHVLFEDFHFLFQSGDRIGIVGINGSGKTTLLHILAGRIKADQGTIDVGETVKIGYYTQEHPALDESMTVIDFIREEASVVTTVDGDEITAEQMLERFLFPRPQQWVNIRQLSGGERKRLYLLKVLMQQPNVLFLDEPTNDLDTETLTVLEDYLQQFPGVVVTVSHDRYFLDKTVDQLIAFTGDKQLEHYYGNYSDFRKWQKEKEAEAKQTQEKTSHRPARKRKKLSYQQQQEWATIEDDITAIETEIENVEQEIAEAGSDAETIQPLYEKQQELEDQLEEKMNRWEELSLLIEQLKEE</sequence>
<evidence type="ECO:0000256" key="2">
    <source>
        <dbReference type="ARBA" id="ARBA00022741"/>
    </source>
</evidence>
<dbReference type="GO" id="GO:0003677">
    <property type="term" value="F:DNA binding"/>
    <property type="evidence" value="ECO:0007669"/>
    <property type="project" value="InterPro"/>
</dbReference>
<dbReference type="PANTHER" id="PTHR42855">
    <property type="entry name" value="ABC TRANSPORTER ATP-BINDING SUBUNIT"/>
    <property type="match status" value="1"/>
</dbReference>
<feature type="compositionally biased region" description="Basic and acidic residues" evidence="5">
    <location>
        <begin position="537"/>
        <end position="546"/>
    </location>
</feature>
<dbReference type="STRING" id="1308866.J416_03921"/>
<dbReference type="InterPro" id="IPR027417">
    <property type="entry name" value="P-loop_NTPase"/>
</dbReference>
<evidence type="ECO:0000256" key="5">
    <source>
        <dbReference type="SAM" id="MobiDB-lite"/>
    </source>
</evidence>
<dbReference type="InterPro" id="IPR051309">
    <property type="entry name" value="ABCF_ATPase"/>
</dbReference>
<dbReference type="InterPro" id="IPR017871">
    <property type="entry name" value="ABC_transporter-like_CS"/>
</dbReference>
<name>N4WEK3_9BACI</name>
<dbReference type="RefSeq" id="WP_003465178.1">
    <property type="nucleotide sequence ID" value="NZ_APML01000016.1"/>
</dbReference>
<feature type="domain" description="ABC transporter" evidence="6">
    <location>
        <begin position="6"/>
        <end position="256"/>
    </location>
</feature>
<dbReference type="PROSITE" id="PS00211">
    <property type="entry name" value="ABC_TRANSPORTER_1"/>
    <property type="match status" value="1"/>
</dbReference>
<dbReference type="Gene3D" id="3.40.50.300">
    <property type="entry name" value="P-loop containing nucleotide triphosphate hydrolases"/>
    <property type="match status" value="2"/>
</dbReference>
<keyword evidence="8" id="KW-1185">Reference proteome</keyword>
<dbReference type="Gene3D" id="1.10.287.380">
    <property type="entry name" value="Valyl-tRNA synthetase, C-terminal domain"/>
    <property type="match status" value="1"/>
</dbReference>
<keyword evidence="2" id="KW-0547">Nucleotide-binding</keyword>
<dbReference type="Proteomes" id="UP000012283">
    <property type="component" value="Unassembled WGS sequence"/>
</dbReference>
<organism evidence="7 8">
    <name type="scientific">Gracilibacillus halophilus YIM-C55.5</name>
    <dbReference type="NCBI Taxonomy" id="1308866"/>
    <lineage>
        <taxon>Bacteria</taxon>
        <taxon>Bacillati</taxon>
        <taxon>Bacillota</taxon>
        <taxon>Bacilli</taxon>
        <taxon>Bacillales</taxon>
        <taxon>Bacillaceae</taxon>
        <taxon>Gracilibacillus</taxon>
    </lineage>
</organism>
<evidence type="ECO:0000256" key="3">
    <source>
        <dbReference type="ARBA" id="ARBA00022840"/>
    </source>
</evidence>
<keyword evidence="4" id="KW-0175">Coiled coil</keyword>
<keyword evidence="1" id="KW-0677">Repeat</keyword>
<feature type="coiled-coil region" evidence="4">
    <location>
        <begin position="564"/>
        <end position="629"/>
    </location>
</feature>